<proteinExistence type="predicted"/>
<name>A0A1H3SCB8_9BACT</name>
<comment type="caution">
    <text evidence="1">The sequence shown here is derived from an EMBL/GenBank/DDBJ whole genome shotgun (WGS) entry which is preliminary data.</text>
</comment>
<dbReference type="RefSeq" id="WP_019598743.1">
    <property type="nucleotide sequence ID" value="NZ_FNQC01000011.1"/>
</dbReference>
<reference evidence="1 2" key="1">
    <citation type="submission" date="2016-10" db="EMBL/GenBank/DDBJ databases">
        <authorList>
            <person name="Varghese N."/>
            <person name="Submissions S."/>
        </authorList>
    </citation>
    <scope>NUCLEOTIDE SEQUENCE [LARGE SCALE GENOMIC DNA]</scope>
    <source>
        <strain evidence="1 2">DSM 17997</strain>
    </source>
</reference>
<organism evidence="1 2">
    <name type="scientific">Rhodonellum ikkaensis</name>
    <dbReference type="NCBI Taxonomy" id="336829"/>
    <lineage>
        <taxon>Bacteria</taxon>
        <taxon>Pseudomonadati</taxon>
        <taxon>Bacteroidota</taxon>
        <taxon>Cytophagia</taxon>
        <taxon>Cytophagales</taxon>
        <taxon>Cytophagaceae</taxon>
        <taxon>Rhodonellum</taxon>
    </lineage>
</organism>
<dbReference type="EMBL" id="FNQC01000011">
    <property type="protein sequence ID" value="SDZ35328.1"/>
    <property type="molecule type" value="Genomic_DNA"/>
</dbReference>
<dbReference type="Proteomes" id="UP000199663">
    <property type="component" value="Unassembled WGS sequence"/>
</dbReference>
<accession>A0A1H3SCB8</accession>
<sequence>MNTEIYNYILTTSKKIKCKQDIEDVASEVTLILLEKKLMDNELTEPLKNYIKGIIWNYSTTLYNQFRFDTDYIEDNINSHFEIVYDDSNDRMNEDNHIELSPVYVKSMKVIKQYVFDNYYIKRKRLTKWRVFYLNHLGYDYKFIMKRLNIKYQTCIEYKYQAQKEIKILFEI</sequence>
<keyword evidence="2" id="KW-1185">Reference proteome</keyword>
<gene>
    <name evidence="1" type="ORF">SAMN05444412_11137</name>
</gene>
<evidence type="ECO:0000313" key="2">
    <source>
        <dbReference type="Proteomes" id="UP000199663"/>
    </source>
</evidence>
<protein>
    <submittedName>
        <fullName evidence="1">Uncharacterized protein</fullName>
    </submittedName>
</protein>
<evidence type="ECO:0000313" key="1">
    <source>
        <dbReference type="EMBL" id="SDZ35328.1"/>
    </source>
</evidence>